<name>A0A8J4WEF8_9TREM</name>
<dbReference type="AlphaFoldDB" id="A0A8J4WEF8"/>
<feature type="compositionally biased region" description="Basic and acidic residues" evidence="1">
    <location>
        <begin position="60"/>
        <end position="71"/>
    </location>
</feature>
<gene>
    <name evidence="3" type="ORF">PHET_09755</name>
</gene>
<dbReference type="OrthoDB" id="47801at2759"/>
<dbReference type="Proteomes" id="UP000748531">
    <property type="component" value="Unassembled WGS sequence"/>
</dbReference>
<proteinExistence type="predicted"/>
<evidence type="ECO:0000256" key="2">
    <source>
        <dbReference type="SAM" id="Phobius"/>
    </source>
</evidence>
<feature type="transmembrane region" description="Helical" evidence="2">
    <location>
        <begin position="203"/>
        <end position="226"/>
    </location>
</feature>
<dbReference type="EMBL" id="LUCH01006972">
    <property type="protein sequence ID" value="KAF5396983.1"/>
    <property type="molecule type" value="Genomic_DNA"/>
</dbReference>
<accession>A0A8J4WEF8</accession>
<keyword evidence="2" id="KW-1133">Transmembrane helix</keyword>
<evidence type="ECO:0000256" key="1">
    <source>
        <dbReference type="SAM" id="MobiDB-lite"/>
    </source>
</evidence>
<keyword evidence="2" id="KW-0812">Transmembrane</keyword>
<reference evidence="3" key="1">
    <citation type="submission" date="2019-05" db="EMBL/GenBank/DDBJ databases">
        <title>Annotation for the trematode Paragonimus heterotremus.</title>
        <authorList>
            <person name="Choi Y.-J."/>
        </authorList>
    </citation>
    <scope>NUCLEOTIDE SEQUENCE</scope>
    <source>
        <strain evidence="3">LC</strain>
    </source>
</reference>
<keyword evidence="2" id="KW-0472">Membrane</keyword>
<evidence type="ECO:0000313" key="4">
    <source>
        <dbReference type="Proteomes" id="UP000748531"/>
    </source>
</evidence>
<evidence type="ECO:0000313" key="3">
    <source>
        <dbReference type="EMBL" id="KAF5396983.1"/>
    </source>
</evidence>
<sequence length="227" mass="25166">MSSCFYKDDTVYYIERGKARAYLGSVLKSDNPVPELIFGDDSESTLSAKGNPKDIIANEVDSKTSKDTQGAEKAPKIKISWTSLLTGEEYLPGTCPIPISVSPAQLGILERDHVLGEAVRHAKRDTVGTVVNLRMQACAELLSYGRILLNLDCSRLRSVIPWTSRTNENHVIWRGWLGRVVACHMFAVIRFADGARFVNFSVYLVLTMWLMIICCPTNTLLLGLVLG</sequence>
<organism evidence="3 4">
    <name type="scientific">Paragonimus heterotremus</name>
    <dbReference type="NCBI Taxonomy" id="100268"/>
    <lineage>
        <taxon>Eukaryota</taxon>
        <taxon>Metazoa</taxon>
        <taxon>Spiralia</taxon>
        <taxon>Lophotrochozoa</taxon>
        <taxon>Platyhelminthes</taxon>
        <taxon>Trematoda</taxon>
        <taxon>Digenea</taxon>
        <taxon>Plagiorchiida</taxon>
        <taxon>Troglotremata</taxon>
        <taxon>Troglotrematidae</taxon>
        <taxon>Paragonimus</taxon>
    </lineage>
</organism>
<keyword evidence="4" id="KW-1185">Reference proteome</keyword>
<feature type="region of interest" description="Disordered" evidence="1">
    <location>
        <begin position="40"/>
        <end position="71"/>
    </location>
</feature>
<comment type="caution">
    <text evidence="3">The sequence shown here is derived from an EMBL/GenBank/DDBJ whole genome shotgun (WGS) entry which is preliminary data.</text>
</comment>
<protein>
    <submittedName>
        <fullName evidence="3">Uncharacterized protein</fullName>
    </submittedName>
</protein>